<accession>A0A1G1WZW1</accession>
<proteinExistence type="predicted"/>
<sequence length="61" mass="6677">MSDDRPGLLFELSDDGFKASWKFVVLVLGIVAAISYGIYLEHVEKMAQIHATAPSTQPPSK</sequence>
<feature type="transmembrane region" description="Helical" evidence="1">
    <location>
        <begin position="20"/>
        <end position="40"/>
    </location>
</feature>
<dbReference type="Proteomes" id="UP000177528">
    <property type="component" value="Unassembled WGS sequence"/>
</dbReference>
<evidence type="ECO:0000313" key="3">
    <source>
        <dbReference type="Proteomes" id="UP000177528"/>
    </source>
</evidence>
<organism evidence="2 3">
    <name type="scientific">Candidatus Andersenbacteria bacterium RIFCSPHIGHO2_12_FULL_45_11</name>
    <dbReference type="NCBI Taxonomy" id="1797281"/>
    <lineage>
        <taxon>Bacteria</taxon>
        <taxon>Candidatus Anderseniibacteriota</taxon>
    </lineage>
</organism>
<comment type="caution">
    <text evidence="2">The sequence shown here is derived from an EMBL/GenBank/DDBJ whole genome shotgun (WGS) entry which is preliminary data.</text>
</comment>
<gene>
    <name evidence="2" type="ORF">A3D99_03075</name>
</gene>
<name>A0A1G1WZW1_9BACT</name>
<dbReference type="AlphaFoldDB" id="A0A1G1WZW1"/>
<keyword evidence="1" id="KW-0472">Membrane</keyword>
<keyword evidence="1" id="KW-1133">Transmembrane helix</keyword>
<evidence type="ECO:0000313" key="2">
    <source>
        <dbReference type="EMBL" id="OGY33285.1"/>
    </source>
</evidence>
<evidence type="ECO:0000256" key="1">
    <source>
        <dbReference type="SAM" id="Phobius"/>
    </source>
</evidence>
<reference evidence="2 3" key="1">
    <citation type="journal article" date="2016" name="Nat. Commun.">
        <title>Thousands of microbial genomes shed light on interconnected biogeochemical processes in an aquifer system.</title>
        <authorList>
            <person name="Anantharaman K."/>
            <person name="Brown C.T."/>
            <person name="Hug L.A."/>
            <person name="Sharon I."/>
            <person name="Castelle C.J."/>
            <person name="Probst A.J."/>
            <person name="Thomas B.C."/>
            <person name="Singh A."/>
            <person name="Wilkins M.J."/>
            <person name="Karaoz U."/>
            <person name="Brodie E.L."/>
            <person name="Williams K.H."/>
            <person name="Hubbard S.S."/>
            <person name="Banfield J.F."/>
        </authorList>
    </citation>
    <scope>NUCLEOTIDE SEQUENCE [LARGE SCALE GENOMIC DNA]</scope>
</reference>
<keyword evidence="1" id="KW-0812">Transmembrane</keyword>
<protein>
    <submittedName>
        <fullName evidence="2">Uncharacterized protein</fullName>
    </submittedName>
</protein>
<dbReference type="EMBL" id="MHHR01000032">
    <property type="protein sequence ID" value="OGY33285.1"/>
    <property type="molecule type" value="Genomic_DNA"/>
</dbReference>